<protein>
    <recommendedName>
        <fullName evidence="2">ZP-domain containing protein Ig-like domain-containing protein</fullName>
    </recommendedName>
</protein>
<reference evidence="3 4" key="1">
    <citation type="submission" date="2019-04" db="EMBL/GenBank/DDBJ databases">
        <title>Chromosome genome assembly for Takifugu flavidus.</title>
        <authorList>
            <person name="Xiao S."/>
        </authorList>
    </citation>
    <scope>NUCLEOTIDE SEQUENCE [LARGE SCALE GENOMIC DNA]</scope>
    <source>
        <strain evidence="3">HTHZ2018</strain>
        <tissue evidence="3">Muscle</tissue>
    </source>
</reference>
<dbReference type="Pfam" id="PF26562">
    <property type="entry name" value="Ig-like"/>
    <property type="match status" value="1"/>
</dbReference>
<evidence type="ECO:0000313" key="4">
    <source>
        <dbReference type="Proteomes" id="UP000324091"/>
    </source>
</evidence>
<feature type="signal peptide" evidence="1">
    <location>
        <begin position="1"/>
        <end position="21"/>
    </location>
</feature>
<organism evidence="3 4">
    <name type="scientific">Takifugu flavidus</name>
    <name type="common">sansaifugu</name>
    <dbReference type="NCBI Taxonomy" id="433684"/>
    <lineage>
        <taxon>Eukaryota</taxon>
        <taxon>Metazoa</taxon>
        <taxon>Chordata</taxon>
        <taxon>Craniata</taxon>
        <taxon>Vertebrata</taxon>
        <taxon>Euteleostomi</taxon>
        <taxon>Actinopterygii</taxon>
        <taxon>Neopterygii</taxon>
        <taxon>Teleostei</taxon>
        <taxon>Neoteleostei</taxon>
        <taxon>Acanthomorphata</taxon>
        <taxon>Eupercaria</taxon>
        <taxon>Tetraodontiformes</taxon>
        <taxon>Tetradontoidea</taxon>
        <taxon>Tetraodontidae</taxon>
        <taxon>Takifugu</taxon>
    </lineage>
</organism>
<keyword evidence="1" id="KW-0732">Signal</keyword>
<gene>
    <name evidence="3" type="ORF">D4764_19G0004950</name>
</gene>
<name>A0A5C6NSX9_9TELE</name>
<proteinExistence type="predicted"/>
<dbReference type="PANTHER" id="PTHR47130:SF3">
    <property type="entry name" value="ZONA PELLUCIDA PROTEIN"/>
    <property type="match status" value="1"/>
</dbReference>
<feature type="domain" description="ZP-domain containing protein Ig-like" evidence="2">
    <location>
        <begin position="398"/>
        <end position="475"/>
    </location>
</feature>
<feature type="chain" id="PRO_5022687820" description="ZP-domain containing protein Ig-like domain-containing protein" evidence="1">
    <location>
        <begin position="22"/>
        <end position="478"/>
    </location>
</feature>
<evidence type="ECO:0000259" key="2">
    <source>
        <dbReference type="Pfam" id="PF26562"/>
    </source>
</evidence>
<keyword evidence="4" id="KW-1185">Reference proteome</keyword>
<dbReference type="EMBL" id="RHFK02000011">
    <property type="protein sequence ID" value="TWW68697.1"/>
    <property type="molecule type" value="Genomic_DNA"/>
</dbReference>
<dbReference type="InterPro" id="IPR058876">
    <property type="entry name" value="Ig-like_ZP"/>
</dbReference>
<evidence type="ECO:0000313" key="3">
    <source>
        <dbReference type="EMBL" id="TWW68697.1"/>
    </source>
</evidence>
<dbReference type="AlphaFoldDB" id="A0A5C6NSX9"/>
<dbReference type="Proteomes" id="UP000324091">
    <property type="component" value="Chromosome 19"/>
</dbReference>
<dbReference type="PANTHER" id="PTHR47130">
    <property type="entry name" value="SI:DKEY-19B23.11-RELATED"/>
    <property type="match status" value="1"/>
</dbReference>
<evidence type="ECO:0000256" key="1">
    <source>
        <dbReference type="SAM" id="SignalP"/>
    </source>
</evidence>
<sequence length="478" mass="53198">MGHLFGSGWLVFLIAFVKLEAQKTPPASIDSRCLGNVLSVDVSLLGGRYLEVEAVLNDSTVITPKIASQCGLRMTTSPLGNTVIFASLQNCFAQNSGDVDFTTILNLRLIGSHKGDEVYQVAKTCRYAAWASREIICNSDYMEASEDSVLFRGHGVFSAASFQVSVRRPASNDYALPQQSVPGSQMGRATQKPGGEAGLRVKYLVLFTPEEKIMEVTEAQNLHMITTTPTRLFLRTSTTSSETFTQDVSGVTMTVLKTSIIFANRWMDATAACPTPEGSVFFMRNSIRWLLPRYIDPLISGQVQLLEVHVGINGSRLEPAEVAARQYSLTVSEVYVILDIPFGSVGGHFKSFVRDNQYYTSYQIEPMLELLWTEDEDAMHKDTRYKVFLPVTTPQQLQPIYLNDYTVPEKQFFDLMLGYFGPDVFLINISIPTGVLSMEECNAKDFNILEHTFPDSSSKFFTLQVPFADPSVQQKASF</sequence>
<accession>A0A5C6NSX9</accession>
<comment type="caution">
    <text evidence="3">The sequence shown here is derived from an EMBL/GenBank/DDBJ whole genome shotgun (WGS) entry which is preliminary data.</text>
</comment>